<name>A0ABY4J3F4_9MICO</name>
<protein>
    <submittedName>
        <fullName evidence="3">Uncharacterized protein</fullName>
    </submittedName>
</protein>
<proteinExistence type="predicted"/>
<dbReference type="Proteomes" id="UP000830631">
    <property type="component" value="Chromosome"/>
</dbReference>
<organism evidence="3 4">
    <name type="scientific">Microbacterium aurugineum</name>
    <dbReference type="NCBI Taxonomy" id="2851642"/>
    <lineage>
        <taxon>Bacteria</taxon>
        <taxon>Bacillati</taxon>
        <taxon>Actinomycetota</taxon>
        <taxon>Actinomycetes</taxon>
        <taxon>Micrococcales</taxon>
        <taxon>Microbacteriaceae</taxon>
        <taxon>Microbacterium</taxon>
    </lineage>
</organism>
<evidence type="ECO:0000256" key="1">
    <source>
        <dbReference type="SAM" id="MobiDB-lite"/>
    </source>
</evidence>
<evidence type="ECO:0000256" key="2">
    <source>
        <dbReference type="SAM" id="Phobius"/>
    </source>
</evidence>
<evidence type="ECO:0000313" key="4">
    <source>
        <dbReference type="Proteomes" id="UP000830631"/>
    </source>
</evidence>
<dbReference type="RefSeq" id="WP_261811396.1">
    <property type="nucleotide sequence ID" value="NZ_CP078078.1"/>
</dbReference>
<feature type="transmembrane region" description="Helical" evidence="2">
    <location>
        <begin position="122"/>
        <end position="141"/>
    </location>
</feature>
<keyword evidence="2" id="KW-0812">Transmembrane</keyword>
<evidence type="ECO:0000313" key="3">
    <source>
        <dbReference type="EMBL" id="UPL18506.1"/>
    </source>
</evidence>
<feature type="region of interest" description="Disordered" evidence="1">
    <location>
        <begin position="32"/>
        <end position="105"/>
    </location>
</feature>
<sequence length="378" mass="40233">MLDAEESEELRSLHARAYGRDSALTAAEAVRLRELEDRRRTTAAAPKSEEPTQVEEPTQLPHAAHVDGTDSVGPSPGERRDEPSPADRSGGEMSEPIAEAHASPGSSLRSLLVVTRSHWRPVAFATVAVLLVGLGVGWLAFGRSHDAPVALSPEQQQWEDDLVAGGDYDPGSVRALGVEEGAVIWTATKDGRERTCLILSTGDVTLPNCDETESVSAQGIYGSITVRSEEDLQRQISAQMLFTASGEPAVAVNSYDYDPTQTGITYANEEESQTAARLTREGFDAGSLWVVGYDGDVPLWTAVERDSQNSCLIYDGSTDDSPQTCLDPETMQEQGASLVLNVVDADSGAVTHFELASSTGAGYLVITHEADAAGAAED</sequence>
<keyword evidence="2" id="KW-0472">Membrane</keyword>
<keyword evidence="4" id="KW-1185">Reference proteome</keyword>
<reference evidence="3 4" key="1">
    <citation type="submission" date="2021-06" db="EMBL/GenBank/DDBJ databases">
        <title>Genome-based taxonomic framework of Microbacterium strains isolated from marine environment, the description of four new species and reclassification of four preexisting species.</title>
        <authorList>
            <person name="Lee S.D."/>
            <person name="Kim S.-M."/>
            <person name="Byeon Y.-S."/>
            <person name="Yang H.L."/>
            <person name="Kim I.S."/>
        </authorList>
    </citation>
    <scope>NUCLEOTIDE SEQUENCE [LARGE SCALE GENOMIC DNA]</scope>
    <source>
        <strain evidence="3 4">KSW4-10</strain>
    </source>
</reference>
<gene>
    <name evidence="3" type="ORF">KV397_12435</name>
</gene>
<dbReference type="EMBL" id="CP078078">
    <property type="protein sequence ID" value="UPL18506.1"/>
    <property type="molecule type" value="Genomic_DNA"/>
</dbReference>
<keyword evidence="2" id="KW-1133">Transmembrane helix</keyword>
<accession>A0ABY4J3F4</accession>